<dbReference type="EMBL" id="JAENIO010000010">
    <property type="protein sequence ID" value="MBK1833553.1"/>
    <property type="molecule type" value="Genomic_DNA"/>
</dbReference>
<evidence type="ECO:0000313" key="2">
    <source>
        <dbReference type="EMBL" id="MBK1833553.1"/>
    </source>
</evidence>
<sequence length="217" mass="25129">MISVLESYLDDQITAFELDEKLQRIHSEDGMVDEVSHVLWLHYDDCRDHKVRLSKAEWDYFQRLLLVLHSDAEISSSLEFRWSWDHALAWLAWAVFIGILVNGGGGWNLLWVLPFGLVSILISVFRSRLLFNADMGGNGCLPFDSFTQIRTYRQQVPEFVKQRYRREIGQRIIRSKKEECLYEVPFYCARILGGPFVLFFQGFPSVGAPTLGLTKSC</sequence>
<dbReference type="RefSeq" id="WP_200390988.1">
    <property type="nucleotide sequence ID" value="NZ_JAENIO010000010.1"/>
</dbReference>
<evidence type="ECO:0000313" key="3">
    <source>
        <dbReference type="Proteomes" id="UP000604083"/>
    </source>
</evidence>
<keyword evidence="1" id="KW-0472">Membrane</keyword>
<keyword evidence="1" id="KW-0812">Transmembrane</keyword>
<keyword evidence="1" id="KW-1133">Transmembrane helix</keyword>
<protein>
    <submittedName>
        <fullName evidence="2">Uncharacterized protein</fullName>
    </submittedName>
</protein>
<keyword evidence="3" id="KW-1185">Reference proteome</keyword>
<organism evidence="2 3">
    <name type="scientific">Roseibacillus ishigakijimensis</name>
    <dbReference type="NCBI Taxonomy" id="454146"/>
    <lineage>
        <taxon>Bacteria</taxon>
        <taxon>Pseudomonadati</taxon>
        <taxon>Verrucomicrobiota</taxon>
        <taxon>Verrucomicrobiia</taxon>
        <taxon>Verrucomicrobiales</taxon>
        <taxon>Verrucomicrobiaceae</taxon>
        <taxon>Roseibacillus</taxon>
    </lineage>
</organism>
<reference evidence="2" key="1">
    <citation type="submission" date="2021-01" db="EMBL/GenBank/DDBJ databases">
        <title>Modified the classification status of verrucomicrobia.</title>
        <authorList>
            <person name="Feng X."/>
        </authorList>
    </citation>
    <scope>NUCLEOTIDE SEQUENCE</scope>
    <source>
        <strain evidence="2">KCTC 12986</strain>
    </source>
</reference>
<dbReference type="AlphaFoldDB" id="A0A934VH45"/>
<feature type="transmembrane region" description="Helical" evidence="1">
    <location>
        <begin position="107"/>
        <end position="125"/>
    </location>
</feature>
<evidence type="ECO:0000256" key="1">
    <source>
        <dbReference type="SAM" id="Phobius"/>
    </source>
</evidence>
<accession>A0A934VH45</accession>
<gene>
    <name evidence="2" type="ORF">JIN78_05715</name>
</gene>
<name>A0A934VH45_9BACT</name>
<comment type="caution">
    <text evidence="2">The sequence shown here is derived from an EMBL/GenBank/DDBJ whole genome shotgun (WGS) entry which is preliminary data.</text>
</comment>
<dbReference type="Proteomes" id="UP000604083">
    <property type="component" value="Unassembled WGS sequence"/>
</dbReference>
<proteinExistence type="predicted"/>